<keyword evidence="9 11" id="KW-0456">Lyase</keyword>
<evidence type="ECO:0000256" key="1">
    <source>
        <dbReference type="ARBA" id="ARBA00005079"/>
    </source>
</evidence>
<proteinExistence type="inferred from homology"/>
<dbReference type="Proteomes" id="UP000188320">
    <property type="component" value="Unassembled WGS sequence"/>
</dbReference>
<dbReference type="SUPFAM" id="SSF51556">
    <property type="entry name" value="Metallo-dependent hydrolases"/>
    <property type="match status" value="1"/>
</dbReference>
<name>A0A1R1PGH7_ZANCU</name>
<evidence type="ECO:0000256" key="9">
    <source>
        <dbReference type="ARBA" id="ARBA00023239"/>
    </source>
</evidence>
<evidence type="ECO:0000256" key="6">
    <source>
        <dbReference type="ARBA" id="ARBA00022723"/>
    </source>
</evidence>
<evidence type="ECO:0000256" key="2">
    <source>
        <dbReference type="ARBA" id="ARBA00005871"/>
    </source>
</evidence>
<dbReference type="EC" id="4.1.1.45" evidence="4"/>
<keyword evidence="8" id="KW-0862">Zinc</keyword>
<dbReference type="InterPro" id="IPR032466">
    <property type="entry name" value="Metal_Hydrolase"/>
</dbReference>
<dbReference type="EMBL" id="LSSK01001323">
    <property type="protein sequence ID" value="OMH80038.1"/>
    <property type="molecule type" value="Genomic_DNA"/>
</dbReference>
<dbReference type="InterPro" id="IPR032465">
    <property type="entry name" value="ACMSD"/>
</dbReference>
<evidence type="ECO:0000256" key="8">
    <source>
        <dbReference type="ARBA" id="ARBA00022833"/>
    </source>
</evidence>
<dbReference type="OrthoDB" id="191270at2759"/>
<feature type="domain" description="Amidohydrolase-related" evidence="12">
    <location>
        <begin position="23"/>
        <end position="352"/>
    </location>
</feature>
<evidence type="ECO:0000256" key="3">
    <source>
        <dbReference type="ARBA" id="ARBA00011245"/>
    </source>
</evidence>
<comment type="pathway">
    <text evidence="1">Secondary metabolite metabolism; quinolate metabolism.</text>
</comment>
<organism evidence="13 14">
    <name type="scientific">Zancudomyces culisetae</name>
    <name type="common">Gut fungus</name>
    <name type="synonym">Smittium culisetae</name>
    <dbReference type="NCBI Taxonomy" id="1213189"/>
    <lineage>
        <taxon>Eukaryota</taxon>
        <taxon>Fungi</taxon>
        <taxon>Fungi incertae sedis</taxon>
        <taxon>Zoopagomycota</taxon>
        <taxon>Kickxellomycotina</taxon>
        <taxon>Harpellomycetes</taxon>
        <taxon>Harpellales</taxon>
        <taxon>Legeriomycetaceae</taxon>
        <taxon>Zancudomyces</taxon>
    </lineage>
</organism>
<sequence length="358" mass="40444">MTIDEKDSSTINSASGDARRLVIDFHTHILPREIPDFEEMFGYGGWIKLRDNASSPDKADMIQNGRNFRTIDCNCWRSSQRIHECDRDGVDVQVISTIPVMFSYWAKPKDALFVSQFLNDHIAQCVSENPKRFIGLGTIPMQDPELAVREMHRCVKELGLSGFQIGSHVNNLNLDAPEFEPIWSAAEELNTTIFIHPWDMDSEGRMSKYWFPWLIGMPCETTVSICSLILGGVYDRHPNLKVVFAHGGGSFPGTMGRIFHGYECRPDLVAHSCNAHPESYLPKLYFDSLVHDEETLEFLVKKIGVKNIVLGSDYPFPLGEDVPGKLVANCTWLSEKDKQSILAFNALHLLGLDPSDYF</sequence>
<evidence type="ECO:0000256" key="10">
    <source>
        <dbReference type="ARBA" id="ARBA00031120"/>
    </source>
</evidence>
<dbReference type="GO" id="GO:0005829">
    <property type="term" value="C:cytosol"/>
    <property type="evidence" value="ECO:0007669"/>
    <property type="project" value="TreeGrafter"/>
</dbReference>
<dbReference type="AlphaFoldDB" id="A0A1R1PGH7"/>
<dbReference type="InterPro" id="IPR006680">
    <property type="entry name" value="Amidohydro-rel"/>
</dbReference>
<keyword evidence="14" id="KW-1185">Reference proteome</keyword>
<protein>
    <recommendedName>
        <fullName evidence="5">2-amino-3-carboxymuconate-6-semialdehyde decarboxylase</fullName>
        <ecNumber evidence="4">4.1.1.45</ecNumber>
    </recommendedName>
    <alternativeName>
        <fullName evidence="10">Picolinate carboxylase</fullName>
    </alternativeName>
</protein>
<dbReference type="GO" id="GO:0016787">
    <property type="term" value="F:hydrolase activity"/>
    <property type="evidence" value="ECO:0007669"/>
    <property type="project" value="InterPro"/>
</dbReference>
<evidence type="ECO:0000313" key="13">
    <source>
        <dbReference type="EMBL" id="OMH80038.1"/>
    </source>
</evidence>
<dbReference type="PANTHER" id="PTHR21240">
    <property type="entry name" value="2-AMINO-3-CARBOXYLMUCONATE-6-SEMIALDEHYDE DECARBOXYLASE"/>
    <property type="match status" value="1"/>
</dbReference>
<comment type="similarity">
    <text evidence="2">Belongs to the metallo-dependent hydrolases superfamily. ACMSD family.</text>
</comment>
<comment type="caution">
    <text evidence="13">The sequence shown here is derived from an EMBL/GenBank/DDBJ whole genome shotgun (WGS) entry which is preliminary data.</text>
</comment>
<keyword evidence="7 11" id="KW-0210">Decarboxylase</keyword>
<accession>A0A1R1PGH7</accession>
<keyword evidence="6" id="KW-0479">Metal-binding</keyword>
<evidence type="ECO:0000256" key="11">
    <source>
        <dbReference type="RuleBase" id="RU366045"/>
    </source>
</evidence>
<evidence type="ECO:0000313" key="14">
    <source>
        <dbReference type="Proteomes" id="UP000188320"/>
    </source>
</evidence>
<dbReference type="Gene3D" id="3.20.20.140">
    <property type="entry name" value="Metal-dependent hydrolases"/>
    <property type="match status" value="1"/>
</dbReference>
<reference evidence="14" key="1">
    <citation type="submission" date="2017-01" db="EMBL/GenBank/DDBJ databases">
        <authorList>
            <person name="Wang Y."/>
            <person name="White M."/>
            <person name="Kvist S."/>
            <person name="Moncalvo J.-M."/>
        </authorList>
    </citation>
    <scope>NUCLEOTIDE SEQUENCE [LARGE SCALE GENOMIC DNA]</scope>
    <source>
        <strain evidence="14">COL-18-3</strain>
    </source>
</reference>
<comment type="subunit">
    <text evidence="3">Monomer.</text>
</comment>
<dbReference type="PANTHER" id="PTHR21240:SF27">
    <property type="entry name" value="2-AMINO-3-CARBOXYMUCONATE-6-SEMIALDEHYDE DECARBOXYLASE"/>
    <property type="match status" value="1"/>
</dbReference>
<evidence type="ECO:0000256" key="4">
    <source>
        <dbReference type="ARBA" id="ARBA00012365"/>
    </source>
</evidence>
<gene>
    <name evidence="13" type="ORF">AX774_g6540</name>
</gene>
<evidence type="ECO:0000256" key="5">
    <source>
        <dbReference type="ARBA" id="ARBA00021214"/>
    </source>
</evidence>
<dbReference type="GO" id="GO:0019748">
    <property type="term" value="P:secondary metabolic process"/>
    <property type="evidence" value="ECO:0007669"/>
    <property type="project" value="TreeGrafter"/>
</dbReference>
<dbReference type="GO" id="GO:0046872">
    <property type="term" value="F:metal ion binding"/>
    <property type="evidence" value="ECO:0007669"/>
    <property type="project" value="UniProtKB-KW"/>
</dbReference>
<dbReference type="Pfam" id="PF04909">
    <property type="entry name" value="Amidohydro_2"/>
    <property type="match status" value="1"/>
</dbReference>
<evidence type="ECO:0000256" key="7">
    <source>
        <dbReference type="ARBA" id="ARBA00022793"/>
    </source>
</evidence>
<dbReference type="GO" id="GO:0001760">
    <property type="term" value="F:aminocarboxymuconate-semialdehyde decarboxylase activity"/>
    <property type="evidence" value="ECO:0007669"/>
    <property type="project" value="UniProtKB-EC"/>
</dbReference>
<evidence type="ECO:0000259" key="12">
    <source>
        <dbReference type="Pfam" id="PF04909"/>
    </source>
</evidence>